<comment type="subunit">
    <text evidence="2">Component of the NuA4 histone acetyltransferase complex.</text>
</comment>
<dbReference type="STRING" id="396776.A0A0J8UWF5"/>
<evidence type="ECO:0000313" key="8">
    <source>
        <dbReference type="Proteomes" id="UP000054563"/>
    </source>
</evidence>
<keyword evidence="3" id="KW-0539">Nucleus</keyword>
<dbReference type="VEuPathDB" id="FungiDB:CIHG_10055"/>
<sequence length="158" mass="18529">MGEAPTHSFTVLVNDHYKWEVDKILDNKVQYHKKHYLVKWKGFSIEELIWKSEENLENAQEVFKNYLQKKQSYSKTNKSIYNRDKPAKDRHDSEVAGTSSTTTDSIVMKVDLTDKESQEEQIISTILQKPEKTTSARRLIKDYKLGLLDEEAQTDCLW</sequence>
<dbReference type="Gene3D" id="2.40.50.40">
    <property type="match status" value="1"/>
</dbReference>
<feature type="coiled-coil region" evidence="4">
    <location>
        <begin position="49"/>
        <end position="76"/>
    </location>
</feature>
<name>A0A0J8UWF5_COCIT</name>
<feature type="region of interest" description="Disordered" evidence="5">
    <location>
        <begin position="77"/>
        <end position="101"/>
    </location>
</feature>
<dbReference type="SUPFAM" id="SSF54160">
    <property type="entry name" value="Chromo domain-like"/>
    <property type="match status" value="1"/>
</dbReference>
<dbReference type="GO" id="GO:0005634">
    <property type="term" value="C:nucleus"/>
    <property type="evidence" value="ECO:0007669"/>
    <property type="project" value="UniProtKB-SubCell"/>
</dbReference>
<feature type="compositionally biased region" description="Basic and acidic residues" evidence="5">
    <location>
        <begin position="81"/>
        <end position="94"/>
    </location>
</feature>
<organism evidence="7 8">
    <name type="scientific">Coccidioides immitis H538.4</name>
    <dbReference type="NCBI Taxonomy" id="396776"/>
    <lineage>
        <taxon>Eukaryota</taxon>
        <taxon>Fungi</taxon>
        <taxon>Dikarya</taxon>
        <taxon>Ascomycota</taxon>
        <taxon>Pezizomycotina</taxon>
        <taxon>Eurotiomycetes</taxon>
        <taxon>Eurotiomycetidae</taxon>
        <taxon>Onygenales</taxon>
        <taxon>Onygenaceae</taxon>
        <taxon>Coccidioides</taxon>
    </lineage>
</organism>
<gene>
    <name evidence="7" type="ORF">CIHG_10055</name>
</gene>
<dbReference type="InterPro" id="IPR016197">
    <property type="entry name" value="Chromo-like_dom_sf"/>
</dbReference>
<dbReference type="Proteomes" id="UP000054563">
    <property type="component" value="Unassembled WGS sequence"/>
</dbReference>
<evidence type="ECO:0000259" key="6">
    <source>
        <dbReference type="PROSITE" id="PS50013"/>
    </source>
</evidence>
<dbReference type="Pfam" id="PF00385">
    <property type="entry name" value="Chromo"/>
    <property type="match status" value="1"/>
</dbReference>
<accession>A0A0J8UWF5</accession>
<dbReference type="AlphaFoldDB" id="A0A0J8UWF5"/>
<dbReference type="SMART" id="SM00298">
    <property type="entry name" value="CHROMO"/>
    <property type="match status" value="1"/>
</dbReference>
<dbReference type="InterPro" id="IPR051219">
    <property type="entry name" value="Heterochromatin_chromo-domain"/>
</dbReference>
<comment type="subcellular location">
    <subcellularLocation>
        <location evidence="1">Nucleus</location>
    </subcellularLocation>
</comment>
<evidence type="ECO:0000313" key="7">
    <source>
        <dbReference type="EMBL" id="KMU92248.1"/>
    </source>
</evidence>
<dbReference type="PROSITE" id="PS50013">
    <property type="entry name" value="CHROMO_2"/>
    <property type="match status" value="1"/>
</dbReference>
<dbReference type="PANTHER" id="PTHR22812">
    <property type="entry name" value="CHROMOBOX PROTEIN"/>
    <property type="match status" value="1"/>
</dbReference>
<keyword evidence="4" id="KW-0175">Coiled coil</keyword>
<feature type="domain" description="Chromo" evidence="6">
    <location>
        <begin position="19"/>
        <end position="78"/>
    </location>
</feature>
<dbReference type="EMBL" id="DS017061">
    <property type="protein sequence ID" value="KMU92248.1"/>
    <property type="molecule type" value="Genomic_DNA"/>
</dbReference>
<protein>
    <recommendedName>
        <fullName evidence="6">Chromo domain-containing protein</fullName>
    </recommendedName>
</protein>
<evidence type="ECO:0000256" key="1">
    <source>
        <dbReference type="ARBA" id="ARBA00004123"/>
    </source>
</evidence>
<dbReference type="CDD" id="cd00024">
    <property type="entry name" value="CD_CSD"/>
    <property type="match status" value="1"/>
</dbReference>
<evidence type="ECO:0000256" key="2">
    <source>
        <dbReference type="ARBA" id="ARBA00011353"/>
    </source>
</evidence>
<reference evidence="8" key="1">
    <citation type="journal article" date="2010" name="Genome Res.">
        <title>Population genomic sequencing of Coccidioides fungi reveals recent hybridization and transposon control.</title>
        <authorList>
            <person name="Neafsey D.E."/>
            <person name="Barker B.M."/>
            <person name="Sharpton T.J."/>
            <person name="Stajich J.E."/>
            <person name="Park D.J."/>
            <person name="Whiston E."/>
            <person name="Hung C.-Y."/>
            <person name="McMahan C."/>
            <person name="White J."/>
            <person name="Sykes S."/>
            <person name="Heiman D."/>
            <person name="Young S."/>
            <person name="Zeng Q."/>
            <person name="Abouelleil A."/>
            <person name="Aftuck L."/>
            <person name="Bessette D."/>
            <person name="Brown A."/>
            <person name="FitzGerald M."/>
            <person name="Lui A."/>
            <person name="Macdonald J.P."/>
            <person name="Priest M."/>
            <person name="Orbach M.J."/>
            <person name="Galgiani J.N."/>
            <person name="Kirkland T.N."/>
            <person name="Cole G.T."/>
            <person name="Birren B.W."/>
            <person name="Henn M.R."/>
            <person name="Taylor J.W."/>
            <person name="Rounsley S.D."/>
        </authorList>
    </citation>
    <scope>NUCLEOTIDE SEQUENCE [LARGE SCALE GENOMIC DNA]</scope>
    <source>
        <strain evidence="8">H538.4</strain>
    </source>
</reference>
<proteinExistence type="predicted"/>
<evidence type="ECO:0000256" key="4">
    <source>
        <dbReference type="SAM" id="Coils"/>
    </source>
</evidence>
<dbReference type="InterPro" id="IPR023780">
    <property type="entry name" value="Chromo_domain"/>
</dbReference>
<dbReference type="InterPro" id="IPR000953">
    <property type="entry name" value="Chromo/chromo_shadow_dom"/>
</dbReference>
<evidence type="ECO:0000256" key="5">
    <source>
        <dbReference type="SAM" id="MobiDB-lite"/>
    </source>
</evidence>
<dbReference type="GO" id="GO:0006338">
    <property type="term" value="P:chromatin remodeling"/>
    <property type="evidence" value="ECO:0007669"/>
    <property type="project" value="UniProtKB-ARBA"/>
</dbReference>
<evidence type="ECO:0000256" key="3">
    <source>
        <dbReference type="ARBA" id="ARBA00023242"/>
    </source>
</evidence>